<name>A0A927GTC4_9BACL</name>
<dbReference type="PANTHER" id="PTHR30290">
    <property type="entry name" value="PERIPLASMIC BINDING COMPONENT OF ABC TRANSPORTER"/>
    <property type="match status" value="1"/>
</dbReference>
<dbReference type="Pfam" id="PF00496">
    <property type="entry name" value="SBP_bac_5"/>
    <property type="match status" value="1"/>
</dbReference>
<feature type="compositionally biased region" description="Low complexity" evidence="1">
    <location>
        <begin position="42"/>
        <end position="57"/>
    </location>
</feature>
<evidence type="ECO:0000259" key="3">
    <source>
        <dbReference type="Pfam" id="PF00496"/>
    </source>
</evidence>
<keyword evidence="2" id="KW-0732">Signal</keyword>
<sequence>MLLLLVVIFTLSACASSDNEPNGNAGNAQYSAGSDNQEAEADAGAANDAEAQGEDAASGGGELIVVDQNIAASLDPVQPLTSSYLRKIGAAEALFKVNAAGETVPELAEEATQVDPTTWEIRLRPGATFWSGAAVDADAVIASLERSRANDAQAQPFLAELTLEKVDAATLRVTTSRAQLPVPLNLSYYQTVIHNAGQAHDSVETMDLTGMYRVTAFTPKQSMELARNEHYWGAAPAIERIVYEEVADEQTRVLSALSGRSHVVYQIPVTSMPQFESREDVEISAEPAANTQTVYLNLSRPQLADVQVRQALAWGVDREELVIAAAEGQSTPVTTWLGSNPAFAEAKNAVYSAYDPDQAGALLDDAGWMLGEDGIRYKDGEPLQLRLMTWGQDQALGEALQSQWGRIGVQVEVQHGDYSLIQTARESGDWDASIEAWSTFGEELTLLQGQYAPEGSGNYGGYNDEETNALLAQLAEAADQQSRRELTLQINTRVAEQAPVISLYPRPQLTAVSTALQGFEPHFRQFEHIVHAGLTLAAR</sequence>
<proteinExistence type="predicted"/>
<evidence type="ECO:0000313" key="5">
    <source>
        <dbReference type="Proteomes" id="UP000621560"/>
    </source>
</evidence>
<feature type="signal peptide" evidence="2">
    <location>
        <begin position="1"/>
        <end position="15"/>
    </location>
</feature>
<dbReference type="EMBL" id="JACXIZ010000043">
    <property type="protein sequence ID" value="MBD2847679.1"/>
    <property type="molecule type" value="Genomic_DNA"/>
</dbReference>
<feature type="domain" description="Solute-binding protein family 5" evidence="3">
    <location>
        <begin position="103"/>
        <end position="440"/>
    </location>
</feature>
<comment type="caution">
    <text evidence="4">The sequence shown here is derived from an EMBL/GenBank/DDBJ whole genome shotgun (WGS) entry which is preliminary data.</text>
</comment>
<organism evidence="4 5">
    <name type="scientific">Paenibacillus sabuli</name>
    <dbReference type="NCBI Taxonomy" id="2772509"/>
    <lineage>
        <taxon>Bacteria</taxon>
        <taxon>Bacillati</taxon>
        <taxon>Bacillota</taxon>
        <taxon>Bacilli</taxon>
        <taxon>Bacillales</taxon>
        <taxon>Paenibacillaceae</taxon>
        <taxon>Paenibacillus</taxon>
    </lineage>
</organism>
<dbReference type="InterPro" id="IPR000914">
    <property type="entry name" value="SBP_5_dom"/>
</dbReference>
<gene>
    <name evidence="4" type="ORF">IDH44_21010</name>
</gene>
<evidence type="ECO:0000256" key="1">
    <source>
        <dbReference type="SAM" id="MobiDB-lite"/>
    </source>
</evidence>
<dbReference type="SUPFAM" id="SSF53850">
    <property type="entry name" value="Periplasmic binding protein-like II"/>
    <property type="match status" value="1"/>
</dbReference>
<dbReference type="PIRSF" id="PIRSF002741">
    <property type="entry name" value="MppA"/>
    <property type="match status" value="1"/>
</dbReference>
<dbReference type="GO" id="GO:1904680">
    <property type="term" value="F:peptide transmembrane transporter activity"/>
    <property type="evidence" value="ECO:0007669"/>
    <property type="project" value="TreeGrafter"/>
</dbReference>
<dbReference type="GO" id="GO:0015833">
    <property type="term" value="P:peptide transport"/>
    <property type="evidence" value="ECO:0007669"/>
    <property type="project" value="TreeGrafter"/>
</dbReference>
<dbReference type="RefSeq" id="WP_190920785.1">
    <property type="nucleotide sequence ID" value="NZ_JACXIZ010000043.1"/>
</dbReference>
<dbReference type="GO" id="GO:0042597">
    <property type="term" value="C:periplasmic space"/>
    <property type="evidence" value="ECO:0007669"/>
    <property type="project" value="UniProtKB-ARBA"/>
</dbReference>
<feature type="compositionally biased region" description="Polar residues" evidence="1">
    <location>
        <begin position="18"/>
        <end position="34"/>
    </location>
</feature>
<keyword evidence="5" id="KW-1185">Reference proteome</keyword>
<dbReference type="Proteomes" id="UP000621560">
    <property type="component" value="Unassembled WGS sequence"/>
</dbReference>
<accession>A0A927GTC4</accession>
<evidence type="ECO:0000313" key="4">
    <source>
        <dbReference type="EMBL" id="MBD2847679.1"/>
    </source>
</evidence>
<dbReference type="InterPro" id="IPR030678">
    <property type="entry name" value="Peptide/Ni-bd"/>
</dbReference>
<dbReference type="Gene3D" id="3.10.105.10">
    <property type="entry name" value="Dipeptide-binding Protein, Domain 3"/>
    <property type="match status" value="1"/>
</dbReference>
<protein>
    <submittedName>
        <fullName evidence="4">ABC transporter substrate-binding protein</fullName>
    </submittedName>
</protein>
<dbReference type="Gene3D" id="3.40.190.10">
    <property type="entry name" value="Periplasmic binding protein-like II"/>
    <property type="match status" value="1"/>
</dbReference>
<reference evidence="4" key="1">
    <citation type="submission" date="2020-09" db="EMBL/GenBank/DDBJ databases">
        <title>A novel bacterium of genus Paenibacillus, isolated from South China Sea.</title>
        <authorList>
            <person name="Huang H."/>
            <person name="Mo K."/>
            <person name="Hu Y."/>
        </authorList>
    </citation>
    <scope>NUCLEOTIDE SEQUENCE</scope>
    <source>
        <strain evidence="4">IB182496</strain>
    </source>
</reference>
<dbReference type="InterPro" id="IPR039424">
    <property type="entry name" value="SBP_5"/>
</dbReference>
<dbReference type="GO" id="GO:0043190">
    <property type="term" value="C:ATP-binding cassette (ABC) transporter complex"/>
    <property type="evidence" value="ECO:0007669"/>
    <property type="project" value="InterPro"/>
</dbReference>
<evidence type="ECO:0000256" key="2">
    <source>
        <dbReference type="SAM" id="SignalP"/>
    </source>
</evidence>
<dbReference type="PANTHER" id="PTHR30290:SF81">
    <property type="entry name" value="OLIGOPEPTIDE-BINDING PROTEIN OPPA"/>
    <property type="match status" value="1"/>
</dbReference>
<feature type="region of interest" description="Disordered" evidence="1">
    <location>
        <begin position="18"/>
        <end position="57"/>
    </location>
</feature>
<dbReference type="AlphaFoldDB" id="A0A927GTC4"/>
<feature type="chain" id="PRO_5038525692" evidence="2">
    <location>
        <begin position="16"/>
        <end position="539"/>
    </location>
</feature>